<dbReference type="PANTHER" id="PTHR32071:SF57">
    <property type="entry name" value="C4-DICARBOXYLATE TRANSPORT TRANSCRIPTIONAL REGULATORY PROTEIN DCTD"/>
    <property type="match status" value="1"/>
</dbReference>
<dbReference type="PROSITE" id="PS00676">
    <property type="entry name" value="SIGMA54_INTERACT_2"/>
    <property type="match status" value="1"/>
</dbReference>
<dbReference type="InterPro" id="IPR002197">
    <property type="entry name" value="HTH_Fis"/>
</dbReference>
<dbReference type="InterPro" id="IPR027417">
    <property type="entry name" value="P-loop_NTPase"/>
</dbReference>
<dbReference type="SMART" id="SM00448">
    <property type="entry name" value="REC"/>
    <property type="match status" value="1"/>
</dbReference>
<dbReference type="SUPFAM" id="SSF46689">
    <property type="entry name" value="Homeodomain-like"/>
    <property type="match status" value="1"/>
</dbReference>
<feature type="domain" description="Sigma-54 factor interaction" evidence="7">
    <location>
        <begin position="141"/>
        <end position="370"/>
    </location>
</feature>
<gene>
    <name evidence="9" type="ORF">KEG57_02410</name>
</gene>
<evidence type="ECO:0000259" key="8">
    <source>
        <dbReference type="PROSITE" id="PS50110"/>
    </source>
</evidence>
<reference evidence="9 10" key="1">
    <citation type="submission" date="2021-04" db="EMBL/GenBank/DDBJ databases">
        <title>Genome analysis of Polyangium sp.</title>
        <authorList>
            <person name="Li Y."/>
            <person name="Wang J."/>
        </authorList>
    </citation>
    <scope>NUCLEOTIDE SEQUENCE [LARGE SCALE GENOMIC DNA]</scope>
    <source>
        <strain evidence="9 10">SDU14</strain>
    </source>
</reference>
<name>A0A9X3WYZ2_9BACT</name>
<evidence type="ECO:0000256" key="2">
    <source>
        <dbReference type="ARBA" id="ARBA00022840"/>
    </source>
</evidence>
<evidence type="ECO:0000256" key="6">
    <source>
        <dbReference type="PROSITE-ProRule" id="PRU00169"/>
    </source>
</evidence>
<keyword evidence="3" id="KW-0805">Transcription regulation</keyword>
<dbReference type="PROSITE" id="PS50110">
    <property type="entry name" value="RESPONSE_REGULATORY"/>
    <property type="match status" value="1"/>
</dbReference>
<keyword evidence="5" id="KW-0804">Transcription</keyword>
<dbReference type="GO" id="GO:0000160">
    <property type="term" value="P:phosphorelay signal transduction system"/>
    <property type="evidence" value="ECO:0007669"/>
    <property type="project" value="InterPro"/>
</dbReference>
<dbReference type="Pfam" id="PF25601">
    <property type="entry name" value="AAA_lid_14"/>
    <property type="match status" value="1"/>
</dbReference>
<keyword evidence="2" id="KW-0067">ATP-binding</keyword>
<evidence type="ECO:0000259" key="7">
    <source>
        <dbReference type="PROSITE" id="PS50045"/>
    </source>
</evidence>
<dbReference type="Proteomes" id="UP001151081">
    <property type="component" value="Unassembled WGS sequence"/>
</dbReference>
<dbReference type="PANTHER" id="PTHR32071">
    <property type="entry name" value="TRANSCRIPTIONAL REGULATORY PROTEIN"/>
    <property type="match status" value="1"/>
</dbReference>
<dbReference type="Pfam" id="PF02954">
    <property type="entry name" value="HTH_8"/>
    <property type="match status" value="1"/>
</dbReference>
<dbReference type="Pfam" id="PF00072">
    <property type="entry name" value="Response_reg"/>
    <property type="match status" value="1"/>
</dbReference>
<dbReference type="InterPro" id="IPR011006">
    <property type="entry name" value="CheY-like_superfamily"/>
</dbReference>
<evidence type="ECO:0000313" key="9">
    <source>
        <dbReference type="EMBL" id="MDC3979333.1"/>
    </source>
</evidence>
<dbReference type="InterPro" id="IPR009057">
    <property type="entry name" value="Homeodomain-like_sf"/>
</dbReference>
<comment type="caution">
    <text evidence="9">The sequence shown here is derived from an EMBL/GenBank/DDBJ whole genome shotgun (WGS) entry which is preliminary data.</text>
</comment>
<dbReference type="InterPro" id="IPR025944">
    <property type="entry name" value="Sigma_54_int_dom_CS"/>
</dbReference>
<evidence type="ECO:0000256" key="4">
    <source>
        <dbReference type="ARBA" id="ARBA00023125"/>
    </source>
</evidence>
<keyword evidence="10" id="KW-1185">Reference proteome</keyword>
<accession>A0A9X3WYZ2</accession>
<dbReference type="FunFam" id="3.40.50.300:FF:000006">
    <property type="entry name" value="DNA-binding transcriptional regulator NtrC"/>
    <property type="match status" value="1"/>
</dbReference>
<evidence type="ECO:0000256" key="3">
    <source>
        <dbReference type="ARBA" id="ARBA00023015"/>
    </source>
</evidence>
<dbReference type="Gene3D" id="3.40.50.300">
    <property type="entry name" value="P-loop containing nucleotide triphosphate hydrolases"/>
    <property type="match status" value="1"/>
</dbReference>
<evidence type="ECO:0000256" key="1">
    <source>
        <dbReference type="ARBA" id="ARBA00022741"/>
    </source>
</evidence>
<feature type="modified residue" description="4-aspartylphosphate" evidence="6">
    <location>
        <position position="54"/>
    </location>
</feature>
<keyword evidence="1" id="KW-0547">Nucleotide-binding</keyword>
<dbReference type="GO" id="GO:0043565">
    <property type="term" value="F:sequence-specific DNA binding"/>
    <property type="evidence" value="ECO:0007669"/>
    <property type="project" value="InterPro"/>
</dbReference>
<dbReference type="SUPFAM" id="SSF52540">
    <property type="entry name" value="P-loop containing nucleoside triphosphate hydrolases"/>
    <property type="match status" value="1"/>
</dbReference>
<dbReference type="RefSeq" id="WP_272418253.1">
    <property type="nucleotide sequence ID" value="NZ_JAGTJJ010000001.1"/>
</dbReference>
<dbReference type="PRINTS" id="PR01590">
    <property type="entry name" value="HTHFIS"/>
</dbReference>
<dbReference type="AlphaFoldDB" id="A0A9X3WYZ2"/>
<dbReference type="Gene3D" id="1.10.10.60">
    <property type="entry name" value="Homeodomain-like"/>
    <property type="match status" value="1"/>
</dbReference>
<evidence type="ECO:0000313" key="10">
    <source>
        <dbReference type="Proteomes" id="UP001151081"/>
    </source>
</evidence>
<proteinExistence type="predicted"/>
<protein>
    <submittedName>
        <fullName evidence="9">Sigma-54-dependent Fis family transcriptional regulator</fullName>
    </submittedName>
</protein>
<organism evidence="9 10">
    <name type="scientific">Polyangium jinanense</name>
    <dbReference type="NCBI Taxonomy" id="2829994"/>
    <lineage>
        <taxon>Bacteria</taxon>
        <taxon>Pseudomonadati</taxon>
        <taxon>Myxococcota</taxon>
        <taxon>Polyangia</taxon>
        <taxon>Polyangiales</taxon>
        <taxon>Polyangiaceae</taxon>
        <taxon>Polyangium</taxon>
    </lineage>
</organism>
<feature type="domain" description="Response regulatory" evidence="8">
    <location>
        <begin position="5"/>
        <end position="119"/>
    </location>
</feature>
<dbReference type="Gene3D" id="1.10.8.60">
    <property type="match status" value="1"/>
</dbReference>
<dbReference type="CDD" id="cd00009">
    <property type="entry name" value="AAA"/>
    <property type="match status" value="1"/>
</dbReference>
<dbReference type="SUPFAM" id="SSF52172">
    <property type="entry name" value="CheY-like"/>
    <property type="match status" value="1"/>
</dbReference>
<dbReference type="InterPro" id="IPR001789">
    <property type="entry name" value="Sig_transdc_resp-reg_receiver"/>
</dbReference>
<dbReference type="SMART" id="SM00382">
    <property type="entry name" value="AAA"/>
    <property type="match status" value="1"/>
</dbReference>
<dbReference type="PROSITE" id="PS50045">
    <property type="entry name" value="SIGMA54_INTERACT_4"/>
    <property type="match status" value="1"/>
</dbReference>
<sequence>MPRGHVLVVDDEPSILTTLQKALSLEGYTVDVAGGVRIAEEKLAKKSYDIALFDVALPDGDGVSLLEKVRVGGSDLPIVMMSGHASIDAAVRATRLGALDFLEKPLSTDRLLLVLDNTLRLVRAEAEARALRAQAGQLGELIGESRSMVALREQIARAAKASATVLVTGERGTGKELVARAIHIAGKRAKGPLEKMNCAAVPSELIESEMFGHEAGAFTGATKQRRGKFERASGGTLFLDEVGDMPLPMQAKLLRVLQEREIERVGGHETIKVDVRVVAATNRDLEAAGQKGEFRADLYDRLNVVPLALPPLRARREDVPLLARHFLGLAMAANDRPGMVLTEGAIEVLTGYGFPGNVRELRNLIERLVILTPDAKIDAEDVRVCLGGASAGTPTGLFRPGTPFRVLAEEAERRILEEALAHHGGAMAATARGLGLERSHLYKKCKALGLRGDKAEAEDEG</sequence>
<dbReference type="EMBL" id="JAGTJJ010000001">
    <property type="protein sequence ID" value="MDC3979333.1"/>
    <property type="molecule type" value="Genomic_DNA"/>
</dbReference>
<keyword evidence="4" id="KW-0238">DNA-binding</keyword>
<dbReference type="InterPro" id="IPR003593">
    <property type="entry name" value="AAA+_ATPase"/>
</dbReference>
<dbReference type="GO" id="GO:0006355">
    <property type="term" value="P:regulation of DNA-templated transcription"/>
    <property type="evidence" value="ECO:0007669"/>
    <property type="project" value="InterPro"/>
</dbReference>
<dbReference type="InterPro" id="IPR025943">
    <property type="entry name" value="Sigma_54_int_dom_ATP-bd_2"/>
</dbReference>
<dbReference type="GO" id="GO:0005524">
    <property type="term" value="F:ATP binding"/>
    <property type="evidence" value="ECO:0007669"/>
    <property type="project" value="UniProtKB-KW"/>
</dbReference>
<dbReference type="InterPro" id="IPR002078">
    <property type="entry name" value="Sigma_54_int"/>
</dbReference>
<dbReference type="Gene3D" id="3.40.50.2300">
    <property type="match status" value="1"/>
</dbReference>
<dbReference type="InterPro" id="IPR058031">
    <property type="entry name" value="AAA_lid_NorR"/>
</dbReference>
<dbReference type="Pfam" id="PF00158">
    <property type="entry name" value="Sigma54_activat"/>
    <property type="match status" value="1"/>
</dbReference>
<evidence type="ECO:0000256" key="5">
    <source>
        <dbReference type="ARBA" id="ARBA00023163"/>
    </source>
</evidence>
<keyword evidence="6" id="KW-0597">Phosphoprotein</keyword>
<dbReference type="PROSITE" id="PS00688">
    <property type="entry name" value="SIGMA54_INTERACT_3"/>
    <property type="match status" value="1"/>
</dbReference>